<proteinExistence type="predicted"/>
<evidence type="ECO:0000313" key="1">
    <source>
        <dbReference type="EMBL" id="KAA8531135.1"/>
    </source>
</evidence>
<dbReference type="EMBL" id="CM018043">
    <property type="protein sequence ID" value="KAA8531135.1"/>
    <property type="molecule type" value="Genomic_DNA"/>
</dbReference>
<reference evidence="1 2" key="1">
    <citation type="submission" date="2019-09" db="EMBL/GenBank/DDBJ databases">
        <title>A chromosome-level genome assembly of the Chinese tupelo Nyssa sinensis.</title>
        <authorList>
            <person name="Yang X."/>
            <person name="Kang M."/>
            <person name="Yang Y."/>
            <person name="Xiong H."/>
            <person name="Wang M."/>
            <person name="Zhang Z."/>
            <person name="Wang Z."/>
            <person name="Wu H."/>
            <person name="Ma T."/>
            <person name="Liu J."/>
            <person name="Xi Z."/>
        </authorList>
    </citation>
    <scope>NUCLEOTIDE SEQUENCE [LARGE SCALE GENOMIC DNA]</scope>
    <source>
        <strain evidence="1">J267</strain>
        <tissue evidence="1">Leaf</tissue>
    </source>
</reference>
<accession>A0A5J5AJC0</accession>
<name>A0A5J5AJC0_9ASTE</name>
<dbReference type="OrthoDB" id="1935943at2759"/>
<sequence length="103" mass="11922">MYSVTQKVRSCLQKLQAWGKVRVGNSAACIQLIKNEISQEVELAEKGDLDRLRLLEKDLSNSWEDEENYWRQKSRIDWLRLGDKITAFKATPLEGIDEIVQAL</sequence>
<evidence type="ECO:0000313" key="2">
    <source>
        <dbReference type="Proteomes" id="UP000325577"/>
    </source>
</evidence>
<protein>
    <submittedName>
        <fullName evidence="1">Uncharacterized protein</fullName>
    </submittedName>
</protein>
<dbReference type="Proteomes" id="UP000325577">
    <property type="component" value="Linkage Group LG2"/>
</dbReference>
<dbReference type="AlphaFoldDB" id="A0A5J5AJC0"/>
<organism evidence="1 2">
    <name type="scientific">Nyssa sinensis</name>
    <dbReference type="NCBI Taxonomy" id="561372"/>
    <lineage>
        <taxon>Eukaryota</taxon>
        <taxon>Viridiplantae</taxon>
        <taxon>Streptophyta</taxon>
        <taxon>Embryophyta</taxon>
        <taxon>Tracheophyta</taxon>
        <taxon>Spermatophyta</taxon>
        <taxon>Magnoliopsida</taxon>
        <taxon>eudicotyledons</taxon>
        <taxon>Gunneridae</taxon>
        <taxon>Pentapetalae</taxon>
        <taxon>asterids</taxon>
        <taxon>Cornales</taxon>
        <taxon>Nyssaceae</taxon>
        <taxon>Nyssa</taxon>
    </lineage>
</organism>
<gene>
    <name evidence="1" type="ORF">F0562_005844</name>
</gene>
<keyword evidence="2" id="KW-1185">Reference proteome</keyword>